<dbReference type="Proteomes" id="UP001418222">
    <property type="component" value="Unassembled WGS sequence"/>
</dbReference>
<feature type="domain" description="Retroviral polymerase SH3-like" evidence="1">
    <location>
        <begin position="148"/>
        <end position="179"/>
    </location>
</feature>
<keyword evidence="3" id="KW-1185">Reference proteome</keyword>
<protein>
    <recommendedName>
        <fullName evidence="1">Retroviral polymerase SH3-like domain-containing protein</fullName>
    </recommendedName>
</protein>
<accession>A0AAP0C0D1</accession>
<evidence type="ECO:0000259" key="1">
    <source>
        <dbReference type="Pfam" id="PF25597"/>
    </source>
</evidence>
<evidence type="ECO:0000313" key="3">
    <source>
        <dbReference type="Proteomes" id="UP001418222"/>
    </source>
</evidence>
<reference evidence="2 3" key="1">
    <citation type="journal article" date="2022" name="Nat. Plants">
        <title>Genomes of leafy and leafless Platanthera orchids illuminate the evolution of mycoheterotrophy.</title>
        <authorList>
            <person name="Li M.H."/>
            <person name="Liu K.W."/>
            <person name="Li Z."/>
            <person name="Lu H.C."/>
            <person name="Ye Q.L."/>
            <person name="Zhang D."/>
            <person name="Wang J.Y."/>
            <person name="Li Y.F."/>
            <person name="Zhong Z.M."/>
            <person name="Liu X."/>
            <person name="Yu X."/>
            <person name="Liu D.K."/>
            <person name="Tu X.D."/>
            <person name="Liu B."/>
            <person name="Hao Y."/>
            <person name="Liao X.Y."/>
            <person name="Jiang Y.T."/>
            <person name="Sun W.H."/>
            <person name="Chen J."/>
            <person name="Chen Y.Q."/>
            <person name="Ai Y."/>
            <person name="Zhai J.W."/>
            <person name="Wu S.S."/>
            <person name="Zhou Z."/>
            <person name="Hsiao Y.Y."/>
            <person name="Wu W.L."/>
            <person name="Chen Y.Y."/>
            <person name="Lin Y.F."/>
            <person name="Hsu J.L."/>
            <person name="Li C.Y."/>
            <person name="Wang Z.W."/>
            <person name="Zhao X."/>
            <person name="Zhong W.Y."/>
            <person name="Ma X.K."/>
            <person name="Ma L."/>
            <person name="Huang J."/>
            <person name="Chen G.Z."/>
            <person name="Huang M.Z."/>
            <person name="Huang L."/>
            <person name="Peng D.H."/>
            <person name="Luo Y.B."/>
            <person name="Zou S.Q."/>
            <person name="Chen S.P."/>
            <person name="Lan S."/>
            <person name="Tsai W.C."/>
            <person name="Van de Peer Y."/>
            <person name="Liu Z.J."/>
        </authorList>
    </citation>
    <scope>NUCLEOTIDE SEQUENCE [LARGE SCALE GENOMIC DNA]</scope>
    <source>
        <strain evidence="2">Lor287</strain>
    </source>
</reference>
<name>A0AAP0C0D1_9ASPA</name>
<dbReference type="EMBL" id="JBBWWQ010000002">
    <property type="protein sequence ID" value="KAK8954258.1"/>
    <property type="molecule type" value="Genomic_DNA"/>
</dbReference>
<evidence type="ECO:0000313" key="2">
    <source>
        <dbReference type="EMBL" id="KAK8954258.1"/>
    </source>
</evidence>
<comment type="caution">
    <text evidence="2">The sequence shown here is derived from an EMBL/GenBank/DDBJ whole genome shotgun (WGS) entry which is preliminary data.</text>
</comment>
<dbReference type="InterPro" id="IPR057670">
    <property type="entry name" value="SH3_retrovirus"/>
</dbReference>
<gene>
    <name evidence="2" type="ORF">KSP39_PZI001892</name>
</gene>
<dbReference type="Pfam" id="PF25597">
    <property type="entry name" value="SH3_retrovirus"/>
    <property type="match status" value="1"/>
</dbReference>
<dbReference type="AlphaFoldDB" id="A0AAP0C0D1"/>
<sequence length="205" mass="22680">MVAGLHLAKELSIIDIRGFTDSMVVASQIRGEFEVHDPILQRCLVKVKGLIGGLNHSSSSMYPKTKILKQITLPNSPPGTPAPHLISPLQSSSIRCRDGFDASVVVFGLGEGVLHGGYEDFVALPFFVLFFPTTRFFLDRFLFEIFRSTCFIHKLSPGKSKLDPRLTTCIFLGYSKIQKDVNATYLASTVYNPYSSRRDPVVPPG</sequence>
<organism evidence="2 3">
    <name type="scientific">Platanthera zijinensis</name>
    <dbReference type="NCBI Taxonomy" id="2320716"/>
    <lineage>
        <taxon>Eukaryota</taxon>
        <taxon>Viridiplantae</taxon>
        <taxon>Streptophyta</taxon>
        <taxon>Embryophyta</taxon>
        <taxon>Tracheophyta</taxon>
        <taxon>Spermatophyta</taxon>
        <taxon>Magnoliopsida</taxon>
        <taxon>Liliopsida</taxon>
        <taxon>Asparagales</taxon>
        <taxon>Orchidaceae</taxon>
        <taxon>Orchidoideae</taxon>
        <taxon>Orchideae</taxon>
        <taxon>Orchidinae</taxon>
        <taxon>Platanthera</taxon>
    </lineage>
</organism>
<proteinExistence type="predicted"/>